<protein>
    <recommendedName>
        <fullName evidence="3">Carboxylic ester hydrolase</fullName>
        <ecNumber evidence="3">3.1.1.-</ecNumber>
    </recommendedName>
</protein>
<dbReference type="EC" id="3.1.1.-" evidence="3"/>
<gene>
    <name evidence="5" type="ORF">GCM10011403_25210</name>
</gene>
<evidence type="ECO:0000259" key="4">
    <source>
        <dbReference type="Pfam" id="PF00135"/>
    </source>
</evidence>
<comment type="caution">
    <text evidence="5">The sequence shown here is derived from an EMBL/GenBank/DDBJ whole genome shotgun (WGS) entry which is preliminary data.</text>
</comment>
<dbReference type="OrthoDB" id="9775851at2"/>
<keyword evidence="2 3" id="KW-0378">Hydrolase</keyword>
<dbReference type="InterPro" id="IPR019826">
    <property type="entry name" value="Carboxylesterase_B_AS"/>
</dbReference>
<reference evidence="5" key="2">
    <citation type="submission" date="2020-09" db="EMBL/GenBank/DDBJ databases">
        <authorList>
            <person name="Sun Q."/>
            <person name="Zhou Y."/>
        </authorList>
    </citation>
    <scope>NUCLEOTIDE SEQUENCE</scope>
    <source>
        <strain evidence="5">CGMCC 1.15425</strain>
    </source>
</reference>
<dbReference type="Proteomes" id="UP000627715">
    <property type="component" value="Unassembled WGS sequence"/>
</dbReference>
<organism evidence="5 6">
    <name type="scientific">Pseudohongiella nitratireducens</name>
    <dbReference type="NCBI Taxonomy" id="1768907"/>
    <lineage>
        <taxon>Bacteria</taxon>
        <taxon>Pseudomonadati</taxon>
        <taxon>Pseudomonadota</taxon>
        <taxon>Gammaproteobacteria</taxon>
        <taxon>Pseudomonadales</taxon>
        <taxon>Pseudohongiellaceae</taxon>
        <taxon>Pseudohongiella</taxon>
    </lineage>
</organism>
<dbReference type="AlphaFoldDB" id="A0A916QL99"/>
<dbReference type="Gene3D" id="3.40.50.1820">
    <property type="entry name" value="alpha/beta hydrolase"/>
    <property type="match status" value="1"/>
</dbReference>
<dbReference type="PROSITE" id="PS51257">
    <property type="entry name" value="PROKAR_LIPOPROTEIN"/>
    <property type="match status" value="1"/>
</dbReference>
<evidence type="ECO:0000313" key="6">
    <source>
        <dbReference type="Proteomes" id="UP000627715"/>
    </source>
</evidence>
<dbReference type="GO" id="GO:0016787">
    <property type="term" value="F:hydrolase activity"/>
    <property type="evidence" value="ECO:0007669"/>
    <property type="project" value="UniProtKB-KW"/>
</dbReference>
<dbReference type="PROSITE" id="PS00122">
    <property type="entry name" value="CARBOXYLESTERASE_B_1"/>
    <property type="match status" value="1"/>
</dbReference>
<dbReference type="InterPro" id="IPR029058">
    <property type="entry name" value="AB_hydrolase_fold"/>
</dbReference>
<feature type="chain" id="PRO_5038169298" description="Carboxylic ester hydrolase" evidence="3">
    <location>
        <begin position="21"/>
        <end position="462"/>
    </location>
</feature>
<evidence type="ECO:0000313" key="5">
    <source>
        <dbReference type="EMBL" id="GFZ81053.1"/>
    </source>
</evidence>
<dbReference type="SUPFAM" id="SSF53474">
    <property type="entry name" value="alpha/beta-Hydrolases"/>
    <property type="match status" value="1"/>
</dbReference>
<reference evidence="5" key="1">
    <citation type="journal article" date="2014" name="Int. J. Syst. Evol. Microbiol.">
        <title>Complete genome sequence of Corynebacterium casei LMG S-19264T (=DSM 44701T), isolated from a smear-ripened cheese.</title>
        <authorList>
            <consortium name="US DOE Joint Genome Institute (JGI-PGF)"/>
            <person name="Walter F."/>
            <person name="Albersmeier A."/>
            <person name="Kalinowski J."/>
            <person name="Ruckert C."/>
        </authorList>
    </citation>
    <scope>NUCLEOTIDE SEQUENCE</scope>
    <source>
        <strain evidence="5">CGMCC 1.15425</strain>
    </source>
</reference>
<feature type="signal peptide" evidence="3">
    <location>
        <begin position="1"/>
        <end position="20"/>
    </location>
</feature>
<dbReference type="RefSeq" id="WP_068811201.1">
    <property type="nucleotide sequence ID" value="NZ_BMIY01000011.1"/>
</dbReference>
<evidence type="ECO:0000256" key="2">
    <source>
        <dbReference type="ARBA" id="ARBA00022801"/>
    </source>
</evidence>
<dbReference type="Pfam" id="PF00135">
    <property type="entry name" value="COesterase"/>
    <property type="match status" value="1"/>
</dbReference>
<accession>A0A916QL99</accession>
<evidence type="ECO:0000256" key="1">
    <source>
        <dbReference type="ARBA" id="ARBA00005964"/>
    </source>
</evidence>
<proteinExistence type="inferred from homology"/>
<dbReference type="PANTHER" id="PTHR11559">
    <property type="entry name" value="CARBOXYLESTERASE"/>
    <property type="match status" value="1"/>
</dbReference>
<feature type="domain" description="Carboxylesterase type B" evidence="4">
    <location>
        <begin position="57"/>
        <end position="375"/>
    </location>
</feature>
<evidence type="ECO:0000256" key="3">
    <source>
        <dbReference type="RuleBase" id="RU361235"/>
    </source>
</evidence>
<dbReference type="InterPro" id="IPR050309">
    <property type="entry name" value="Type-B_Carboxylest/Lipase"/>
</dbReference>
<dbReference type="EMBL" id="BMIY01000011">
    <property type="protein sequence ID" value="GFZ81053.1"/>
    <property type="molecule type" value="Genomic_DNA"/>
</dbReference>
<name>A0A916QL99_9GAMM</name>
<keyword evidence="3" id="KW-0732">Signal</keyword>
<keyword evidence="6" id="KW-1185">Reference proteome</keyword>
<sequence length="462" mass="48157">MNNRKLPVLGGLFLSAIVVACSDGGQSASTSGTTTESMPEADPAPAVMAASVAVGDVVETQWGSVRGETLTDDVVGVSATIFRGIPYAAPPVGNLRWRPPQPAQPWDGVRVAVEWPDRCPQGSSSMGAENPISEDCLYLNVVTDAETTEDKRPVMVFFHGGGLTTGTGNSTTYTHPTLASKGVVLVTVNSRLGPIGYLSHPALSAEDENGSSGNYGTLDLKASLDWVQANIEAFGGDPDNVTIFGESGGGTKTISQMATPLAEGLFHKAIVQSGSALTSPERITMLEDAEAKGVQLAQALGASGSDDVLAAMREASWQDIIAAGASDEVGFRANVVVDGYVIPDPVSQIFSEGRQHDVPLIVGANAGEQGLLEYSVPQMANLHSSTASSATYVYNFSQVPKTWRDEPCVAFHGLELPYVFGSVPTGIDSPTMIFLSGGGGCDSNMPETDEVDMTVADHASTI</sequence>
<comment type="similarity">
    <text evidence="1 3">Belongs to the type-B carboxylesterase/lipase family.</text>
</comment>
<dbReference type="InterPro" id="IPR002018">
    <property type="entry name" value="CarbesteraseB"/>
</dbReference>